<evidence type="ECO:0000313" key="2">
    <source>
        <dbReference type="Proteomes" id="UP000807309"/>
    </source>
</evidence>
<name>A0ABS0CL53_9NOCA</name>
<gene>
    <name evidence="1" type="ORF">IU470_29965</name>
</gene>
<comment type="caution">
    <text evidence="1">The sequence shown here is derived from an EMBL/GenBank/DDBJ whole genome shotgun (WGS) entry which is preliminary data.</text>
</comment>
<organism evidence="1 2">
    <name type="scientific">Nocardia abscessus</name>
    <dbReference type="NCBI Taxonomy" id="120957"/>
    <lineage>
        <taxon>Bacteria</taxon>
        <taxon>Bacillati</taxon>
        <taxon>Actinomycetota</taxon>
        <taxon>Actinomycetes</taxon>
        <taxon>Mycobacteriales</taxon>
        <taxon>Nocardiaceae</taxon>
        <taxon>Nocardia</taxon>
    </lineage>
</organism>
<keyword evidence="2" id="KW-1185">Reference proteome</keyword>
<sequence length="131" mass="13975">MGVEPAQRDALRVGGGLAYVCRNLPEIRSLLRDDGGDPSTPLQQLLARTQSGDSPAIAPLLDAVHAALQQAGDARGIFGNLRGMAGVGLRPIEIVYRCPNALCTGRQDDEVGAETPRCAVTDRELIRDTKR</sequence>
<evidence type="ECO:0000313" key="1">
    <source>
        <dbReference type="EMBL" id="MBF6229304.1"/>
    </source>
</evidence>
<dbReference type="EMBL" id="JADLRE010000034">
    <property type="protein sequence ID" value="MBF6229304.1"/>
    <property type="molecule type" value="Genomic_DNA"/>
</dbReference>
<dbReference type="RefSeq" id="WP_195036154.1">
    <property type="nucleotide sequence ID" value="NZ_JADLRE010000034.1"/>
</dbReference>
<protein>
    <submittedName>
        <fullName evidence="1">Uncharacterized protein</fullName>
    </submittedName>
</protein>
<reference evidence="1 2" key="1">
    <citation type="submission" date="2020-10" db="EMBL/GenBank/DDBJ databases">
        <title>Identification of Nocardia species via Next-generation sequencing and recognition of intraspecies genetic diversity.</title>
        <authorList>
            <person name="Li P."/>
            <person name="Li P."/>
            <person name="Lu B."/>
        </authorList>
    </citation>
    <scope>NUCLEOTIDE SEQUENCE [LARGE SCALE GENOMIC DNA]</scope>
    <source>
        <strain evidence="1 2">N-11</strain>
    </source>
</reference>
<accession>A0ABS0CL53</accession>
<proteinExistence type="predicted"/>
<dbReference type="Proteomes" id="UP000807309">
    <property type="component" value="Unassembled WGS sequence"/>
</dbReference>